<dbReference type="Gene3D" id="1.10.260.40">
    <property type="entry name" value="lambda repressor-like DNA-binding domains"/>
    <property type="match status" value="1"/>
</dbReference>
<dbReference type="PANTHER" id="PTHR30146">
    <property type="entry name" value="LACI-RELATED TRANSCRIPTIONAL REPRESSOR"/>
    <property type="match status" value="1"/>
</dbReference>
<accession>A0ABU0FBS2</accession>
<dbReference type="InterPro" id="IPR010982">
    <property type="entry name" value="Lambda_DNA-bd_dom_sf"/>
</dbReference>
<dbReference type="CDD" id="cd06267">
    <property type="entry name" value="PBP1_LacI_sugar_binding-like"/>
    <property type="match status" value="1"/>
</dbReference>
<dbReference type="Pfam" id="PF13377">
    <property type="entry name" value="Peripla_BP_3"/>
    <property type="match status" value="1"/>
</dbReference>
<dbReference type="PANTHER" id="PTHR30146:SF109">
    <property type="entry name" value="HTH-TYPE TRANSCRIPTIONAL REGULATOR GALS"/>
    <property type="match status" value="1"/>
</dbReference>
<evidence type="ECO:0000259" key="4">
    <source>
        <dbReference type="PROSITE" id="PS50932"/>
    </source>
</evidence>
<dbReference type="InterPro" id="IPR046335">
    <property type="entry name" value="LacI/GalR-like_sensor"/>
</dbReference>
<dbReference type="InterPro" id="IPR000843">
    <property type="entry name" value="HTH_LacI"/>
</dbReference>
<protein>
    <submittedName>
        <fullName evidence="5">LacI family transcriptional regulator</fullName>
    </submittedName>
</protein>
<dbReference type="InterPro" id="IPR028082">
    <property type="entry name" value="Peripla_BP_I"/>
</dbReference>
<evidence type="ECO:0000313" key="6">
    <source>
        <dbReference type="Proteomes" id="UP001237448"/>
    </source>
</evidence>
<keyword evidence="1" id="KW-0805">Transcription regulation</keyword>
<sequence>MDNEFTARRAVTVADVARAAQVSKAAAARALGGYGSVSDAVKQRVLEAAGRLDYRPNELARTMATGRSGTIGVIVGDIENPFFGSAVRGISDLAAASGFDVILSNSSETPSAEKASTRVFLAKRVDGLIVAPATMHDGAHLADALGQGCPLVLLDRDVPGLPVDVALIDDQAAAREATGLLIASGHRRLAYITATSVVDGRYSDTGQIVLTTVQNRIAGFREAAAAAGLAESDLRIRLGASTTAQSQEILLELLRAPDRPTAILSSDSKIALEVFRAARAVGLAVPRDLSLITFDDAGWTSAVSPTVTVVSQPSYRLGYAAARMLIERIGGDKSAPRRCVLETALIRRESVSPPIAADAVEGRARTP</sequence>
<organism evidence="5 6">
    <name type="scientific">Labrys monachus</name>
    <dbReference type="NCBI Taxonomy" id="217067"/>
    <lineage>
        <taxon>Bacteria</taxon>
        <taxon>Pseudomonadati</taxon>
        <taxon>Pseudomonadota</taxon>
        <taxon>Alphaproteobacteria</taxon>
        <taxon>Hyphomicrobiales</taxon>
        <taxon>Xanthobacteraceae</taxon>
        <taxon>Labrys</taxon>
    </lineage>
</organism>
<feature type="domain" description="HTH lacI-type" evidence="4">
    <location>
        <begin position="11"/>
        <end position="65"/>
    </location>
</feature>
<dbReference type="RefSeq" id="WP_307425352.1">
    <property type="nucleotide sequence ID" value="NZ_JAUSVK010000001.1"/>
</dbReference>
<dbReference type="SUPFAM" id="SSF47413">
    <property type="entry name" value="lambda repressor-like DNA-binding domains"/>
    <property type="match status" value="1"/>
</dbReference>
<comment type="caution">
    <text evidence="5">The sequence shown here is derived from an EMBL/GenBank/DDBJ whole genome shotgun (WGS) entry which is preliminary data.</text>
</comment>
<dbReference type="PROSITE" id="PS00356">
    <property type="entry name" value="HTH_LACI_1"/>
    <property type="match status" value="1"/>
</dbReference>
<dbReference type="PROSITE" id="PS50932">
    <property type="entry name" value="HTH_LACI_2"/>
    <property type="match status" value="1"/>
</dbReference>
<dbReference type="Gene3D" id="3.40.50.2300">
    <property type="match status" value="2"/>
</dbReference>
<dbReference type="CDD" id="cd01392">
    <property type="entry name" value="HTH_LacI"/>
    <property type="match status" value="1"/>
</dbReference>
<evidence type="ECO:0000256" key="2">
    <source>
        <dbReference type="ARBA" id="ARBA00023125"/>
    </source>
</evidence>
<proteinExistence type="predicted"/>
<dbReference type="SMART" id="SM00354">
    <property type="entry name" value="HTH_LACI"/>
    <property type="match status" value="1"/>
</dbReference>
<dbReference type="EMBL" id="JAUSVK010000001">
    <property type="protein sequence ID" value="MDQ0392059.1"/>
    <property type="molecule type" value="Genomic_DNA"/>
</dbReference>
<evidence type="ECO:0000256" key="3">
    <source>
        <dbReference type="ARBA" id="ARBA00023163"/>
    </source>
</evidence>
<dbReference type="Proteomes" id="UP001237448">
    <property type="component" value="Unassembled WGS sequence"/>
</dbReference>
<dbReference type="Pfam" id="PF00356">
    <property type="entry name" value="LacI"/>
    <property type="match status" value="1"/>
</dbReference>
<keyword evidence="6" id="KW-1185">Reference proteome</keyword>
<keyword evidence="2" id="KW-0238">DNA-binding</keyword>
<name>A0ABU0FBS2_9HYPH</name>
<reference evidence="5 6" key="1">
    <citation type="submission" date="2023-07" db="EMBL/GenBank/DDBJ databases">
        <title>Genomic Encyclopedia of Type Strains, Phase IV (KMG-IV): sequencing the most valuable type-strain genomes for metagenomic binning, comparative biology and taxonomic classification.</title>
        <authorList>
            <person name="Goeker M."/>
        </authorList>
    </citation>
    <scope>NUCLEOTIDE SEQUENCE [LARGE SCALE GENOMIC DNA]</scope>
    <source>
        <strain evidence="5 6">DSM 5896</strain>
    </source>
</reference>
<gene>
    <name evidence="5" type="ORF">J3R73_001851</name>
</gene>
<evidence type="ECO:0000313" key="5">
    <source>
        <dbReference type="EMBL" id="MDQ0392059.1"/>
    </source>
</evidence>
<dbReference type="SUPFAM" id="SSF53822">
    <property type="entry name" value="Periplasmic binding protein-like I"/>
    <property type="match status" value="1"/>
</dbReference>
<keyword evidence="3" id="KW-0804">Transcription</keyword>
<evidence type="ECO:0000256" key="1">
    <source>
        <dbReference type="ARBA" id="ARBA00023015"/>
    </source>
</evidence>